<feature type="chain" id="PRO_5032986709" evidence="1">
    <location>
        <begin position="18"/>
        <end position="211"/>
    </location>
</feature>
<dbReference type="Proteomes" id="UP000570166">
    <property type="component" value="Unassembled WGS sequence"/>
</dbReference>
<name>A0A838LA41_9SPHN</name>
<keyword evidence="3" id="KW-1185">Reference proteome</keyword>
<reference evidence="2 3" key="1">
    <citation type="submission" date="2020-07" db="EMBL/GenBank/DDBJ databases">
        <authorList>
            <person name="Sun Q."/>
        </authorList>
    </citation>
    <scope>NUCLEOTIDE SEQUENCE [LARGE SCALE GENOMIC DNA]</scope>
    <source>
        <strain evidence="2 3">CGMCC 1.13654</strain>
    </source>
</reference>
<evidence type="ECO:0000256" key="1">
    <source>
        <dbReference type="SAM" id="SignalP"/>
    </source>
</evidence>
<protein>
    <submittedName>
        <fullName evidence="2">Uncharacterized protein</fullName>
    </submittedName>
</protein>
<gene>
    <name evidence="2" type="ORF">HZF05_18770</name>
</gene>
<sequence length="211" mass="22497">MALPLLLIATAASASLAPPVSTWRIEGQPGAVTSVTGEIRTGGRLVGDQMVSDPDMITDERGIFGHAPVKPGGCGWASAVRPFTRLRRFAADGRLLWEWHVDREQQAIRLLGSQDGDCLSPDGGRLSVGIYRFAPGEPVSALGQGVVRVDHRPDFVEAVGLRSHKAFGGGPDTDLVGWKRGSPATLLFDIVDDEGKTVSHDQAVLGSPRKR</sequence>
<comment type="caution">
    <text evidence="2">The sequence shown here is derived from an EMBL/GenBank/DDBJ whole genome shotgun (WGS) entry which is preliminary data.</text>
</comment>
<dbReference type="EMBL" id="JACEIB010000027">
    <property type="protein sequence ID" value="MBA2936131.1"/>
    <property type="molecule type" value="Genomic_DNA"/>
</dbReference>
<keyword evidence="1" id="KW-0732">Signal</keyword>
<dbReference type="AlphaFoldDB" id="A0A838LA41"/>
<organism evidence="2 3">
    <name type="scientific">Sphingomonas chungangi</name>
    <dbReference type="NCBI Taxonomy" id="2683589"/>
    <lineage>
        <taxon>Bacteria</taxon>
        <taxon>Pseudomonadati</taxon>
        <taxon>Pseudomonadota</taxon>
        <taxon>Alphaproteobacteria</taxon>
        <taxon>Sphingomonadales</taxon>
        <taxon>Sphingomonadaceae</taxon>
        <taxon>Sphingomonas</taxon>
    </lineage>
</organism>
<evidence type="ECO:0000313" key="2">
    <source>
        <dbReference type="EMBL" id="MBA2936131.1"/>
    </source>
</evidence>
<dbReference type="RefSeq" id="WP_160364015.1">
    <property type="nucleotide sequence ID" value="NZ_JACEIB010000027.1"/>
</dbReference>
<accession>A0A838LA41</accession>
<proteinExistence type="predicted"/>
<feature type="signal peptide" evidence="1">
    <location>
        <begin position="1"/>
        <end position="17"/>
    </location>
</feature>
<evidence type="ECO:0000313" key="3">
    <source>
        <dbReference type="Proteomes" id="UP000570166"/>
    </source>
</evidence>